<evidence type="ECO:0000256" key="18">
    <source>
        <dbReference type="PIRSR" id="PIRSR600829-4"/>
    </source>
</evidence>
<evidence type="ECO:0000313" key="20">
    <source>
        <dbReference type="EMBL" id="CAE6517653.1"/>
    </source>
</evidence>
<keyword evidence="8 21" id="KW-0418">Kinase</keyword>
<evidence type="ECO:0000256" key="9">
    <source>
        <dbReference type="ARBA" id="ARBA00022840"/>
    </source>
</evidence>
<dbReference type="GO" id="GO:0005524">
    <property type="term" value="F:ATP binding"/>
    <property type="evidence" value="ECO:0007669"/>
    <property type="project" value="UniProtKB-KW"/>
</dbReference>
<dbReference type="CDD" id="cd14265">
    <property type="entry name" value="UDPK_IM_like"/>
    <property type="match status" value="1"/>
</dbReference>
<evidence type="ECO:0000256" key="10">
    <source>
        <dbReference type="ARBA" id="ARBA00022989"/>
    </source>
</evidence>
<name>A0A1I4MDV9_9PROT</name>
<feature type="binding site" evidence="17">
    <location>
        <position position="28"/>
    </location>
    <ligand>
        <name>ATP</name>
        <dbReference type="ChEBI" id="CHEBI:30616"/>
    </ligand>
</feature>
<keyword evidence="10 19" id="KW-1133">Transmembrane helix</keyword>
<keyword evidence="11" id="KW-0443">Lipid metabolism</keyword>
<dbReference type="InterPro" id="IPR000829">
    <property type="entry name" value="DAGK"/>
</dbReference>
<feature type="transmembrane region" description="Helical" evidence="19">
    <location>
        <begin position="108"/>
        <end position="132"/>
    </location>
</feature>
<evidence type="ECO:0000256" key="11">
    <source>
        <dbReference type="ARBA" id="ARBA00023098"/>
    </source>
</evidence>
<keyword evidence="13" id="KW-0594">Phospholipid biosynthesis</keyword>
<dbReference type="GO" id="GO:0036433">
    <property type="term" value="F:di-trans, poly-cis-undecaprenol kinase activity"/>
    <property type="evidence" value="ECO:0007669"/>
    <property type="project" value="UniProtKB-EC"/>
</dbReference>
<proteinExistence type="inferred from homology"/>
<accession>A0A1I4MDV9</accession>
<dbReference type="GO" id="GO:0005886">
    <property type="term" value="C:plasma membrane"/>
    <property type="evidence" value="ECO:0007669"/>
    <property type="project" value="UniProtKB-SubCell"/>
</dbReference>
<reference evidence="20" key="2">
    <citation type="submission" date="2021-02" db="EMBL/GenBank/DDBJ databases">
        <authorList>
            <person name="Han P."/>
        </authorList>
    </citation>
    <scope>NUCLEOTIDE SEQUENCE</scope>
    <source>
        <strain evidence="20">Nitrosomonas nitrosa 18-3D</strain>
    </source>
</reference>
<dbReference type="EMBL" id="FOUF01000004">
    <property type="protein sequence ID" value="SFM01438.1"/>
    <property type="molecule type" value="Genomic_DNA"/>
</dbReference>
<evidence type="ECO:0000256" key="8">
    <source>
        <dbReference type="ARBA" id="ARBA00022777"/>
    </source>
</evidence>
<keyword evidence="18" id="KW-0460">Magnesium</keyword>
<keyword evidence="18" id="KW-0479">Metal-binding</keyword>
<dbReference type="InterPro" id="IPR033717">
    <property type="entry name" value="UDPK"/>
</dbReference>
<dbReference type="Proteomes" id="UP000601736">
    <property type="component" value="Unassembled WGS sequence"/>
</dbReference>
<evidence type="ECO:0000313" key="21">
    <source>
        <dbReference type="EMBL" id="SFM01438.1"/>
    </source>
</evidence>
<comment type="similarity">
    <text evidence="2">Belongs to the bacterial diacylglycerol kinase family.</text>
</comment>
<comment type="cofactor">
    <cofactor evidence="18">
        <name>Mg(2+)</name>
        <dbReference type="ChEBI" id="CHEBI:18420"/>
    </cofactor>
    <text evidence="18">Mn(2+), Zn(2+), Cd(2+) and Co(2+) support activity to lesser extents.</text>
</comment>
<keyword evidence="12 19" id="KW-0472">Membrane</keyword>
<dbReference type="EC" id="2.7.1.66" evidence="20"/>
<evidence type="ECO:0000256" key="12">
    <source>
        <dbReference type="ARBA" id="ARBA00023136"/>
    </source>
</evidence>
<dbReference type="AlphaFoldDB" id="A0A1I4MDV9"/>
<dbReference type="GO" id="GO:0008654">
    <property type="term" value="P:phospholipid biosynthetic process"/>
    <property type="evidence" value="ECO:0007669"/>
    <property type="project" value="UniProtKB-KW"/>
</dbReference>
<evidence type="ECO:0000256" key="4">
    <source>
        <dbReference type="ARBA" id="ARBA00022516"/>
    </source>
</evidence>
<protein>
    <submittedName>
        <fullName evidence="21">Diacylglycerol kinase (ATP)</fullName>
    </submittedName>
    <submittedName>
        <fullName evidence="20">Undecaprenol kinase</fullName>
        <ecNumber evidence="20">2.7.1.66</ecNumber>
    </submittedName>
</protein>
<evidence type="ECO:0000256" key="15">
    <source>
        <dbReference type="PIRSR" id="PIRSR600829-1"/>
    </source>
</evidence>
<dbReference type="EMBL" id="CAJNAP010000054">
    <property type="protein sequence ID" value="CAE6517653.1"/>
    <property type="molecule type" value="Genomic_DNA"/>
</dbReference>
<keyword evidence="14" id="KW-1208">Phospholipid metabolism</keyword>
<dbReference type="GO" id="GO:0046872">
    <property type="term" value="F:metal ion binding"/>
    <property type="evidence" value="ECO:0007669"/>
    <property type="project" value="UniProtKB-KW"/>
</dbReference>
<keyword evidence="3" id="KW-1003">Cell membrane</keyword>
<organism evidence="21 22">
    <name type="scientific">Nitrosomonas nitrosa</name>
    <dbReference type="NCBI Taxonomy" id="52442"/>
    <lineage>
        <taxon>Bacteria</taxon>
        <taxon>Pseudomonadati</taxon>
        <taxon>Pseudomonadota</taxon>
        <taxon>Betaproteobacteria</taxon>
        <taxon>Nitrosomonadales</taxon>
        <taxon>Nitrosomonadaceae</taxon>
        <taxon>Nitrosomonas</taxon>
    </lineage>
</organism>
<comment type="subcellular location">
    <subcellularLocation>
        <location evidence="1">Cell membrane</location>
        <topology evidence="1">Multi-pass membrane protein</topology>
    </subcellularLocation>
</comment>
<dbReference type="PANTHER" id="PTHR34299:SF1">
    <property type="entry name" value="DIACYLGLYCEROL KINASE"/>
    <property type="match status" value="1"/>
</dbReference>
<keyword evidence="22" id="KW-1185">Reference proteome</keyword>
<keyword evidence="7 17" id="KW-0547">Nucleotide-binding</keyword>
<evidence type="ECO:0000256" key="7">
    <source>
        <dbReference type="ARBA" id="ARBA00022741"/>
    </source>
</evidence>
<gene>
    <name evidence="20" type="primary">dgkA</name>
    <name evidence="20" type="ORF">NMYAN_80099</name>
    <name evidence="21" type="ORF">SAMN05421880_10440</name>
</gene>
<evidence type="ECO:0000256" key="3">
    <source>
        <dbReference type="ARBA" id="ARBA00022475"/>
    </source>
</evidence>
<evidence type="ECO:0000256" key="16">
    <source>
        <dbReference type="PIRSR" id="PIRSR600829-2"/>
    </source>
</evidence>
<evidence type="ECO:0000256" key="2">
    <source>
        <dbReference type="ARBA" id="ARBA00005967"/>
    </source>
</evidence>
<evidence type="ECO:0000256" key="6">
    <source>
        <dbReference type="ARBA" id="ARBA00022692"/>
    </source>
</evidence>
<evidence type="ECO:0000313" key="22">
    <source>
        <dbReference type="Proteomes" id="UP000199561"/>
    </source>
</evidence>
<sequence length="133" mass="14678">MHLYQSREENLNKTASFSFIARIKSFRYAFAGIAVLIKTQHNARIHLIATTLVIGGGLFFQINYIEWCLIILAIMAVWVSEALNTAIEFLCDIASPAPHPLIKKSKDLAAGAVLISAAGAMIIGLIVFMPYFH</sequence>
<evidence type="ECO:0000256" key="17">
    <source>
        <dbReference type="PIRSR" id="PIRSR600829-3"/>
    </source>
</evidence>
<dbReference type="STRING" id="52442.SAMN05421880_10440"/>
<evidence type="ECO:0000256" key="1">
    <source>
        <dbReference type="ARBA" id="ARBA00004651"/>
    </source>
</evidence>
<keyword evidence="5 20" id="KW-0808">Transferase</keyword>
<evidence type="ECO:0000256" key="5">
    <source>
        <dbReference type="ARBA" id="ARBA00022679"/>
    </source>
</evidence>
<dbReference type="Pfam" id="PF01219">
    <property type="entry name" value="DAGK_prokar"/>
    <property type="match status" value="1"/>
</dbReference>
<keyword evidence="4" id="KW-0444">Lipid biosynthesis</keyword>
<feature type="active site" description="Proton acceptor" evidence="15">
    <location>
        <position position="81"/>
    </location>
</feature>
<dbReference type="InterPro" id="IPR036945">
    <property type="entry name" value="DAGK_sf"/>
</dbReference>
<dbReference type="Gene3D" id="1.10.287.3610">
    <property type="match status" value="1"/>
</dbReference>
<feature type="binding site" evidence="17">
    <location>
        <position position="88"/>
    </location>
    <ligand>
        <name>ATP</name>
        <dbReference type="ChEBI" id="CHEBI:30616"/>
    </ligand>
</feature>
<feature type="binding site" evidence="16">
    <location>
        <position position="81"/>
    </location>
    <ligand>
        <name>substrate</name>
    </ligand>
</feature>
<evidence type="ECO:0000256" key="13">
    <source>
        <dbReference type="ARBA" id="ARBA00023209"/>
    </source>
</evidence>
<evidence type="ECO:0000256" key="14">
    <source>
        <dbReference type="ARBA" id="ARBA00023264"/>
    </source>
</evidence>
<keyword evidence="6 19" id="KW-0812">Transmembrane</keyword>
<evidence type="ECO:0000256" key="19">
    <source>
        <dbReference type="SAM" id="Phobius"/>
    </source>
</evidence>
<feature type="binding site" evidence="17">
    <location>
        <begin position="106"/>
        <end position="107"/>
    </location>
    <ligand>
        <name>ATP</name>
        <dbReference type="ChEBI" id="CHEBI:30616"/>
    </ligand>
</feature>
<feature type="binding site" evidence="18">
    <location>
        <position position="88"/>
    </location>
    <ligand>
        <name>a divalent metal cation</name>
        <dbReference type="ChEBI" id="CHEBI:60240"/>
    </ligand>
</feature>
<dbReference type="PANTHER" id="PTHR34299">
    <property type="entry name" value="DIACYLGLYCEROL KINASE"/>
    <property type="match status" value="1"/>
</dbReference>
<keyword evidence="9 17" id="KW-0067">ATP-binding</keyword>
<reference evidence="21 22" key="1">
    <citation type="submission" date="2016-10" db="EMBL/GenBank/DDBJ databases">
        <authorList>
            <person name="de Groot N.N."/>
        </authorList>
    </citation>
    <scope>NUCLEOTIDE SEQUENCE [LARGE SCALE GENOMIC DNA]</scope>
    <source>
        <strain evidence="21 22">Nm146</strain>
    </source>
</reference>
<dbReference type="Proteomes" id="UP000199561">
    <property type="component" value="Unassembled WGS sequence"/>
</dbReference>